<gene>
    <name evidence="2" type="ORF">Celaphus_00000588</name>
</gene>
<dbReference type="EMBL" id="MKHE01000005">
    <property type="protein sequence ID" value="OWK14113.1"/>
    <property type="molecule type" value="Genomic_DNA"/>
</dbReference>
<name>A0A212D797_CEREH</name>
<accession>A0A212D797</accession>
<sequence>MVPGPHFGHPGPGADLFPDVPACVHSENPKI</sequence>
<protein>
    <submittedName>
        <fullName evidence="2">Uncharacterized protein</fullName>
    </submittedName>
</protein>
<dbReference type="Proteomes" id="UP000242450">
    <property type="component" value="Chromosome 5"/>
</dbReference>
<organism evidence="2 3">
    <name type="scientific">Cervus elaphus hippelaphus</name>
    <name type="common">European red deer</name>
    <dbReference type="NCBI Taxonomy" id="46360"/>
    <lineage>
        <taxon>Eukaryota</taxon>
        <taxon>Metazoa</taxon>
        <taxon>Chordata</taxon>
        <taxon>Craniata</taxon>
        <taxon>Vertebrata</taxon>
        <taxon>Euteleostomi</taxon>
        <taxon>Mammalia</taxon>
        <taxon>Eutheria</taxon>
        <taxon>Laurasiatheria</taxon>
        <taxon>Artiodactyla</taxon>
        <taxon>Ruminantia</taxon>
        <taxon>Pecora</taxon>
        <taxon>Cervidae</taxon>
        <taxon>Cervinae</taxon>
        <taxon>Cervus</taxon>
    </lineage>
</organism>
<proteinExistence type="predicted"/>
<comment type="caution">
    <text evidence="2">The sequence shown here is derived from an EMBL/GenBank/DDBJ whole genome shotgun (WGS) entry which is preliminary data.</text>
</comment>
<feature type="compositionally biased region" description="Low complexity" evidence="1">
    <location>
        <begin position="1"/>
        <end position="13"/>
    </location>
</feature>
<keyword evidence="3" id="KW-1185">Reference proteome</keyword>
<evidence type="ECO:0000313" key="2">
    <source>
        <dbReference type="EMBL" id="OWK14113.1"/>
    </source>
</evidence>
<feature type="region of interest" description="Disordered" evidence="1">
    <location>
        <begin position="1"/>
        <end position="20"/>
    </location>
</feature>
<evidence type="ECO:0000256" key="1">
    <source>
        <dbReference type="SAM" id="MobiDB-lite"/>
    </source>
</evidence>
<evidence type="ECO:0000313" key="3">
    <source>
        <dbReference type="Proteomes" id="UP000242450"/>
    </source>
</evidence>
<dbReference type="AlphaFoldDB" id="A0A212D797"/>
<reference evidence="2 3" key="1">
    <citation type="journal article" date="2018" name="Mol. Genet. Genomics">
        <title>The red deer Cervus elaphus genome CerEla1.0: sequencing, annotating, genes, and chromosomes.</title>
        <authorList>
            <person name="Bana N.A."/>
            <person name="Nyiri A."/>
            <person name="Nagy J."/>
            <person name="Frank K."/>
            <person name="Nagy T."/>
            <person name="Steger V."/>
            <person name="Schiller M."/>
            <person name="Lakatos P."/>
            <person name="Sugar L."/>
            <person name="Horn P."/>
            <person name="Barta E."/>
            <person name="Orosz L."/>
        </authorList>
    </citation>
    <scope>NUCLEOTIDE SEQUENCE [LARGE SCALE GENOMIC DNA]</scope>
    <source>
        <strain evidence="2">Hungarian</strain>
    </source>
</reference>